<dbReference type="SUPFAM" id="SSF56672">
    <property type="entry name" value="DNA/RNA polymerases"/>
    <property type="match status" value="1"/>
</dbReference>
<dbReference type="PANTHER" id="PTHR34047:SF8">
    <property type="entry name" value="PROTEIN YKFC"/>
    <property type="match status" value="1"/>
</dbReference>
<dbReference type="Pfam" id="PF00078">
    <property type="entry name" value="RVT_1"/>
    <property type="match status" value="1"/>
</dbReference>
<dbReference type="Proteomes" id="UP001256400">
    <property type="component" value="Plasmid unnamed2"/>
</dbReference>
<evidence type="ECO:0000313" key="3">
    <source>
        <dbReference type="EMBL" id="WND07461.1"/>
    </source>
</evidence>
<keyword evidence="3" id="KW-0548">Nucleotidyltransferase</keyword>
<protein>
    <submittedName>
        <fullName evidence="3">Reverse transcriptase domain-containing protein</fullName>
    </submittedName>
</protein>
<dbReference type="GO" id="GO:0003964">
    <property type="term" value="F:RNA-directed DNA polymerase activity"/>
    <property type="evidence" value="ECO:0007669"/>
    <property type="project" value="UniProtKB-KW"/>
</dbReference>
<dbReference type="RefSeq" id="WP_048764560.1">
    <property type="nucleotide sequence ID" value="NZ_BKJU01000086.1"/>
</dbReference>
<dbReference type="EMBL" id="CP134208">
    <property type="protein sequence ID" value="WND07461.1"/>
    <property type="molecule type" value="Genomic_DNA"/>
</dbReference>
<keyword evidence="3" id="KW-0808">Transferase</keyword>
<dbReference type="PROSITE" id="PS50878">
    <property type="entry name" value="RT_POL"/>
    <property type="match status" value="1"/>
</dbReference>
<organism evidence="3 4">
    <name type="scientific">Acinetobacter soli</name>
    <dbReference type="NCBI Taxonomy" id="487316"/>
    <lineage>
        <taxon>Bacteria</taxon>
        <taxon>Pseudomonadati</taxon>
        <taxon>Pseudomonadota</taxon>
        <taxon>Gammaproteobacteria</taxon>
        <taxon>Moraxellales</taxon>
        <taxon>Moraxellaceae</taxon>
        <taxon>Acinetobacter</taxon>
    </lineage>
</organism>
<name>A0AB38Z270_9GAMM</name>
<keyword evidence="3" id="KW-0695">RNA-directed DNA polymerase</keyword>
<dbReference type="InterPro" id="IPR043502">
    <property type="entry name" value="DNA/RNA_pol_sf"/>
</dbReference>
<reference evidence="3" key="1">
    <citation type="submission" date="2023-09" db="EMBL/GenBank/DDBJ databases">
        <title>Acinetobacter soli.</title>
        <authorList>
            <person name="Kim B."/>
            <person name="Kim D."/>
            <person name="Park D."/>
        </authorList>
    </citation>
    <scope>NUCLEOTIDE SEQUENCE</scope>
    <source>
        <strain evidence="3">2023.05</strain>
        <plasmid evidence="3">unnamed2</plasmid>
    </source>
</reference>
<dbReference type="InterPro" id="IPR051083">
    <property type="entry name" value="GrpII_Intron_Splice-Mob/Def"/>
</dbReference>
<gene>
    <name evidence="3" type="ORF">RHP80_17660</name>
</gene>
<evidence type="ECO:0000256" key="1">
    <source>
        <dbReference type="ARBA" id="ARBA00034120"/>
    </source>
</evidence>
<keyword evidence="3" id="KW-0614">Plasmid</keyword>
<accession>A0AB38Z270</accession>
<dbReference type="PANTHER" id="PTHR34047">
    <property type="entry name" value="NUCLEAR INTRON MATURASE 1, MITOCHONDRIAL-RELATED"/>
    <property type="match status" value="1"/>
</dbReference>
<evidence type="ECO:0000313" key="4">
    <source>
        <dbReference type="Proteomes" id="UP001256400"/>
    </source>
</evidence>
<comment type="similarity">
    <text evidence="1">Belongs to the bacterial reverse transcriptase family.</text>
</comment>
<proteinExistence type="inferred from homology"/>
<evidence type="ECO:0000259" key="2">
    <source>
        <dbReference type="PROSITE" id="PS50878"/>
    </source>
</evidence>
<sequence length="408" mass="47846">MLFHDYFSDNFDIIFKLFKQKNHATYESKYHTNYLSLKGFEQNLKSHKTNLISAIKSKTFRFSSLYPVVIYDKKKPEKKPRLICIPTIQDRLVQMILIKYLAEHRKDDLAMFKSSDFSVEGVGIIQARQKAKDLRSTKEFVLKTDISSFFDNLDRSQLIKDFRQTLPLDIFYLFESIVKCDPLIPLDYSKNRKQLIQSKSGKGVRQGMPLSPLIASFYLSEFDEWLKRKKYKHVRYADDLIFFLDSKEQCESVFLEVEQQLKNIQLSLPRIDQKSKTQIIAPYQPVTFLGLDLSYENEEYNWYIPSHIIANVEDSLVELTSISKNIQKKLTFSKTINRMEQIVLGYAHCYKDAESKNLKDFRNRLCDTQSRAINMLFKNLGIDISKVQPDHKSYLIGTSKLPPLKKTK</sequence>
<dbReference type="AlphaFoldDB" id="A0AB38Z270"/>
<feature type="domain" description="Reverse transcriptase" evidence="2">
    <location>
        <begin position="54"/>
        <end position="293"/>
    </location>
</feature>
<geneLocation type="plasmid" evidence="3 4">
    <name>unnamed2</name>
</geneLocation>
<dbReference type="InterPro" id="IPR000477">
    <property type="entry name" value="RT_dom"/>
</dbReference>